<dbReference type="InterPro" id="IPR011417">
    <property type="entry name" value="ANTH_dom"/>
</dbReference>
<evidence type="ECO:0000256" key="8">
    <source>
        <dbReference type="ARBA" id="ARBA00023329"/>
    </source>
</evidence>
<dbReference type="Gene3D" id="1.20.58.150">
    <property type="entry name" value="ANTH domain"/>
    <property type="match status" value="1"/>
</dbReference>
<feature type="domain" description="ENTH" evidence="10">
    <location>
        <begin position="21"/>
        <end position="157"/>
    </location>
</feature>
<evidence type="ECO:0000256" key="9">
    <source>
        <dbReference type="SAM" id="MobiDB-lite"/>
    </source>
</evidence>
<dbReference type="Gene3D" id="1.25.40.90">
    <property type="match status" value="1"/>
</dbReference>
<dbReference type="GO" id="GO:0005545">
    <property type="term" value="F:1-phosphatidylinositol binding"/>
    <property type="evidence" value="ECO:0007669"/>
    <property type="project" value="InterPro"/>
</dbReference>
<dbReference type="GO" id="GO:0030136">
    <property type="term" value="C:clathrin-coated vesicle"/>
    <property type="evidence" value="ECO:0007669"/>
    <property type="project" value="UniProtKB-SubCell"/>
</dbReference>
<keyword evidence="12" id="KW-1185">Reference proteome</keyword>
<evidence type="ECO:0000259" key="10">
    <source>
        <dbReference type="PROSITE" id="PS50942"/>
    </source>
</evidence>
<sequence>MESFRKAYGALKDTTTVSLAKVNSEFKDLDIAIVKATNHVESPPKERHIRKIFLATSASCPRADVAYCIHALSRRLSKTKNWIVAIKTLIVFHRTLREGDPTFREELLHYSQRHIFQVSNFKDDSSPLAWDCSAWVRAYSLFLEERLECFRILKYDIMAERMTKTSQDGSQMHQRTRLMSGEELLEHLPALQRLLYRLVGCRPEGAACYTFLIQYALSLVLKESFKVYCAVNDGIINLVDLFFEMSKHDAIRALDVYKRGGQQAEQLAEFYEFCRSLDLARTFQFPKLRQPPPSFLATMEEYIKEAPQIGSMTSKNVEYKETEEESEEPEEPSPREPEKQEEEIETQEEVEPEEEPEPQIEEEQEEEPSLISTEEPADFLGLNEVNPLAKEIEDNNALALAILQPGDASSTNNQLSMIGKTSGWELALVTTPSNSTQTQSLGAKMAGGFDKLLLDSLYEDDATRRQYQIQNAGYGYEMAAPNPYYQQDPFAMSNNVAPPTNVQMTMMAQQQQQMMFQQQQQNNNMMVPHPYRASPYGQPQMTPQVNSANPFSDPFGYPQSSMPQNGNHTLL</sequence>
<keyword evidence="7" id="KW-0168">Coated pit</keyword>
<reference evidence="11 12" key="1">
    <citation type="submission" date="2024-01" db="EMBL/GenBank/DDBJ databases">
        <title>The complete chloroplast genome sequence of Lithospermum erythrorhizon: insights into the phylogenetic relationship among Boraginaceae species and the maternal lineages of purple gromwells.</title>
        <authorList>
            <person name="Okada T."/>
            <person name="Watanabe K."/>
        </authorList>
    </citation>
    <scope>NUCLEOTIDE SEQUENCE [LARGE SCALE GENOMIC DNA]</scope>
</reference>
<keyword evidence="11" id="KW-0946">Virion</keyword>
<evidence type="ECO:0000256" key="6">
    <source>
        <dbReference type="ARBA" id="ARBA00023136"/>
    </source>
</evidence>
<keyword evidence="8" id="KW-0968">Cytoplasmic vesicle</keyword>
<dbReference type="InterPro" id="IPR045192">
    <property type="entry name" value="AP180-like"/>
</dbReference>
<dbReference type="SUPFAM" id="SSF89009">
    <property type="entry name" value="GAT-like domain"/>
    <property type="match status" value="1"/>
</dbReference>
<dbReference type="GO" id="GO:0006900">
    <property type="term" value="P:vesicle budding from membrane"/>
    <property type="evidence" value="ECO:0007669"/>
    <property type="project" value="TreeGrafter"/>
</dbReference>
<evidence type="ECO:0000256" key="1">
    <source>
        <dbReference type="ARBA" id="ARBA00004132"/>
    </source>
</evidence>
<dbReference type="InterPro" id="IPR008942">
    <property type="entry name" value="ENTH_VHS"/>
</dbReference>
<dbReference type="SMART" id="SM00273">
    <property type="entry name" value="ENTH"/>
    <property type="match status" value="1"/>
</dbReference>
<accession>A0AAV3PWK4</accession>
<dbReference type="FunFam" id="1.25.40.90:FF:000005">
    <property type="entry name" value="Clathrin assembly protein AP180"/>
    <property type="match status" value="1"/>
</dbReference>
<dbReference type="PROSITE" id="PS50942">
    <property type="entry name" value="ENTH"/>
    <property type="match status" value="1"/>
</dbReference>
<dbReference type="GO" id="GO:0005794">
    <property type="term" value="C:Golgi apparatus"/>
    <property type="evidence" value="ECO:0007669"/>
    <property type="project" value="UniProtKB-SubCell"/>
</dbReference>
<dbReference type="SUPFAM" id="SSF48464">
    <property type="entry name" value="ENTH/VHS domain"/>
    <property type="match status" value="1"/>
</dbReference>
<evidence type="ECO:0000256" key="4">
    <source>
        <dbReference type="ARBA" id="ARBA00022583"/>
    </source>
</evidence>
<dbReference type="GO" id="GO:0005905">
    <property type="term" value="C:clathrin-coated pit"/>
    <property type="evidence" value="ECO:0007669"/>
    <property type="project" value="UniProtKB-SubCell"/>
</dbReference>
<dbReference type="PANTHER" id="PTHR22951">
    <property type="entry name" value="CLATHRIN ASSEMBLY PROTEIN"/>
    <property type="match status" value="1"/>
</dbReference>
<proteinExistence type="predicted"/>
<evidence type="ECO:0000256" key="2">
    <source>
        <dbReference type="ARBA" id="ARBA00004555"/>
    </source>
</evidence>
<keyword evidence="5" id="KW-0333">Golgi apparatus</keyword>
<name>A0AAV3PWK4_LITER</name>
<evidence type="ECO:0000313" key="11">
    <source>
        <dbReference type="EMBL" id="GAA0155076.1"/>
    </source>
</evidence>
<dbReference type="InterPro" id="IPR014712">
    <property type="entry name" value="ANTH_dom_sf"/>
</dbReference>
<dbReference type="AlphaFoldDB" id="A0AAV3PWK4"/>
<dbReference type="Pfam" id="PF07651">
    <property type="entry name" value="ANTH"/>
    <property type="match status" value="1"/>
</dbReference>
<dbReference type="InterPro" id="IPR048050">
    <property type="entry name" value="ANTH_N_plant"/>
</dbReference>
<protein>
    <submittedName>
        <fullName evidence="11">Vesicle coat protein</fullName>
    </submittedName>
</protein>
<keyword evidence="4" id="KW-0254">Endocytosis</keyword>
<organism evidence="11 12">
    <name type="scientific">Lithospermum erythrorhizon</name>
    <name type="common">Purple gromwell</name>
    <name type="synonym">Lithospermum officinale var. erythrorhizon</name>
    <dbReference type="NCBI Taxonomy" id="34254"/>
    <lineage>
        <taxon>Eukaryota</taxon>
        <taxon>Viridiplantae</taxon>
        <taxon>Streptophyta</taxon>
        <taxon>Embryophyta</taxon>
        <taxon>Tracheophyta</taxon>
        <taxon>Spermatophyta</taxon>
        <taxon>Magnoliopsida</taxon>
        <taxon>eudicotyledons</taxon>
        <taxon>Gunneridae</taxon>
        <taxon>Pentapetalae</taxon>
        <taxon>asterids</taxon>
        <taxon>lamiids</taxon>
        <taxon>Boraginales</taxon>
        <taxon>Boraginaceae</taxon>
        <taxon>Boraginoideae</taxon>
        <taxon>Lithospermeae</taxon>
        <taxon>Lithospermum</taxon>
    </lineage>
</organism>
<dbReference type="GO" id="GO:0000149">
    <property type="term" value="F:SNARE binding"/>
    <property type="evidence" value="ECO:0007669"/>
    <property type="project" value="UniProtKB-ARBA"/>
</dbReference>
<evidence type="ECO:0000256" key="3">
    <source>
        <dbReference type="ARBA" id="ARBA00004600"/>
    </source>
</evidence>
<dbReference type="CDD" id="cd03564">
    <property type="entry name" value="ANTH_N"/>
    <property type="match status" value="1"/>
</dbReference>
<keyword evidence="11" id="KW-0167">Capsid protein</keyword>
<dbReference type="Proteomes" id="UP001454036">
    <property type="component" value="Unassembled WGS sequence"/>
</dbReference>
<gene>
    <name evidence="11" type="ORF">LIER_12895</name>
</gene>
<dbReference type="GO" id="GO:0048268">
    <property type="term" value="P:clathrin coat assembly"/>
    <property type="evidence" value="ECO:0007669"/>
    <property type="project" value="InterPro"/>
</dbReference>
<comment type="caution">
    <text evidence="11">The sequence shown here is derived from an EMBL/GenBank/DDBJ whole genome shotgun (WGS) entry which is preliminary data.</text>
</comment>
<evidence type="ECO:0000256" key="5">
    <source>
        <dbReference type="ARBA" id="ARBA00023034"/>
    </source>
</evidence>
<dbReference type="FunFam" id="1.20.58.150:FF:000003">
    <property type="entry name" value="Putative clathrin assembly protein"/>
    <property type="match status" value="1"/>
</dbReference>
<dbReference type="InterPro" id="IPR013809">
    <property type="entry name" value="ENTH"/>
</dbReference>
<dbReference type="GO" id="GO:0072583">
    <property type="term" value="P:clathrin-dependent endocytosis"/>
    <property type="evidence" value="ECO:0007669"/>
    <property type="project" value="InterPro"/>
</dbReference>
<dbReference type="GO" id="GO:0032050">
    <property type="term" value="F:clathrin heavy chain binding"/>
    <property type="evidence" value="ECO:0007669"/>
    <property type="project" value="TreeGrafter"/>
</dbReference>
<feature type="compositionally biased region" description="Polar residues" evidence="9">
    <location>
        <begin position="537"/>
        <end position="550"/>
    </location>
</feature>
<evidence type="ECO:0000256" key="7">
    <source>
        <dbReference type="ARBA" id="ARBA00023176"/>
    </source>
</evidence>
<dbReference type="EMBL" id="BAABME010002537">
    <property type="protein sequence ID" value="GAA0155076.1"/>
    <property type="molecule type" value="Genomic_DNA"/>
</dbReference>
<feature type="compositionally biased region" description="Acidic residues" evidence="9">
    <location>
        <begin position="321"/>
        <end position="331"/>
    </location>
</feature>
<feature type="region of interest" description="Disordered" evidence="9">
    <location>
        <begin position="307"/>
        <end position="373"/>
    </location>
</feature>
<feature type="compositionally biased region" description="Acidic residues" evidence="9">
    <location>
        <begin position="339"/>
        <end position="368"/>
    </location>
</feature>
<keyword evidence="6" id="KW-0472">Membrane</keyword>
<dbReference type="PANTHER" id="PTHR22951:SF5">
    <property type="entry name" value="PHOSPHATIDYLINOSITOL-BINDING CLATHRIN ASSEMBLY PROTEIN LAP"/>
    <property type="match status" value="1"/>
</dbReference>
<evidence type="ECO:0000313" key="12">
    <source>
        <dbReference type="Proteomes" id="UP001454036"/>
    </source>
</evidence>
<feature type="compositionally biased region" description="Polar residues" evidence="9">
    <location>
        <begin position="558"/>
        <end position="571"/>
    </location>
</feature>
<feature type="region of interest" description="Disordered" evidence="9">
    <location>
        <begin position="536"/>
        <end position="571"/>
    </location>
</feature>
<comment type="subcellular location">
    <subcellularLocation>
        <location evidence="1">Cytoplasmic vesicle</location>
        <location evidence="1">Clathrin-coated vesicle</location>
    </subcellularLocation>
    <subcellularLocation>
        <location evidence="2">Golgi apparatus</location>
    </subcellularLocation>
    <subcellularLocation>
        <location evidence="3">Membrane</location>
        <location evidence="3">Clathrin-coated pit</location>
    </subcellularLocation>
</comment>
<dbReference type="GO" id="GO:0005546">
    <property type="term" value="F:phosphatidylinositol-4,5-bisphosphate binding"/>
    <property type="evidence" value="ECO:0007669"/>
    <property type="project" value="TreeGrafter"/>
</dbReference>